<dbReference type="CDD" id="cd02199">
    <property type="entry name" value="YjgF_YER057c_UK114_like_1"/>
    <property type="match status" value="1"/>
</dbReference>
<organism evidence="2 3">
    <name type="scientific">Geodia barretti</name>
    <name type="common">Barrett's horny sponge</name>
    <dbReference type="NCBI Taxonomy" id="519541"/>
    <lineage>
        <taxon>Eukaryota</taxon>
        <taxon>Metazoa</taxon>
        <taxon>Porifera</taxon>
        <taxon>Demospongiae</taxon>
        <taxon>Heteroscleromorpha</taxon>
        <taxon>Tetractinellida</taxon>
        <taxon>Astrophorina</taxon>
        <taxon>Geodiidae</taxon>
        <taxon>Geodia</taxon>
    </lineage>
</organism>
<dbReference type="Gene3D" id="3.30.1330.40">
    <property type="entry name" value="RutC-like"/>
    <property type="match status" value="1"/>
</dbReference>
<reference evidence="2" key="1">
    <citation type="submission" date="2023-03" db="EMBL/GenBank/DDBJ databases">
        <authorList>
            <person name="Steffen K."/>
            <person name="Cardenas P."/>
        </authorList>
    </citation>
    <scope>NUCLEOTIDE SEQUENCE</scope>
</reference>
<dbReference type="Proteomes" id="UP001174909">
    <property type="component" value="Unassembled WGS sequence"/>
</dbReference>
<dbReference type="InterPro" id="IPR035959">
    <property type="entry name" value="RutC-like_sf"/>
</dbReference>
<evidence type="ECO:0000313" key="3">
    <source>
        <dbReference type="Proteomes" id="UP001174909"/>
    </source>
</evidence>
<dbReference type="InterPro" id="IPR013813">
    <property type="entry name" value="Endoribo_LPSP/chorism_mut-like"/>
</dbReference>
<evidence type="ECO:0000313" key="2">
    <source>
        <dbReference type="EMBL" id="CAI8041902.1"/>
    </source>
</evidence>
<dbReference type="EMBL" id="CASHTH010003222">
    <property type="protein sequence ID" value="CAI8041902.1"/>
    <property type="molecule type" value="Genomic_DNA"/>
</dbReference>
<dbReference type="PANTHER" id="PTHR43760">
    <property type="entry name" value="ENDORIBONUCLEASE-RELATED"/>
    <property type="match status" value="1"/>
</dbReference>
<proteinExistence type="predicted"/>
<dbReference type="Pfam" id="PF14588">
    <property type="entry name" value="YjgF_endoribonc"/>
    <property type="match status" value="1"/>
</dbReference>
<dbReference type="PANTHER" id="PTHR43760:SF1">
    <property type="entry name" value="ENDORIBONUCLEASE L-PSP_CHORISMATE MUTASE-LIKE DOMAIN-CONTAINING PROTEIN"/>
    <property type="match status" value="1"/>
</dbReference>
<dbReference type="SUPFAM" id="SSF55298">
    <property type="entry name" value="YjgF-like"/>
    <property type="match status" value="1"/>
</dbReference>
<accession>A0AA35T6X1</accession>
<comment type="caution">
    <text evidence="2">The sequence shown here is derived from an EMBL/GenBank/DDBJ whole genome shotgun (WGS) entry which is preliminary data.</text>
</comment>
<name>A0AA35T6X1_GEOBA</name>
<protein>
    <submittedName>
        <fullName evidence="2">Protein TCP17</fullName>
    </submittedName>
</protein>
<feature type="domain" description="Endoribonuclease L-PSP/chorismate mutase-like" evidence="1">
    <location>
        <begin position="4"/>
        <end position="133"/>
    </location>
</feature>
<keyword evidence="3" id="KW-1185">Reference proteome</keyword>
<dbReference type="AlphaFoldDB" id="A0AA35T6X1"/>
<sequence length="145" mass="15137">MNCELPPPPDPVGNYLPLTRSGNVMWLAGVGSRLATGEGIAGKLGDDLTVEQGYEAARWAALNLLSRMKAELGDLDRVTRILKVVGMVNSAPTFTGQARVVDGASDLFVALYGDRGRHARSAPGMAALPGNTAVICDCVIEVDGG</sequence>
<gene>
    <name evidence="2" type="ORF">GBAR_LOCUS23254</name>
</gene>
<evidence type="ECO:0000259" key="1">
    <source>
        <dbReference type="Pfam" id="PF14588"/>
    </source>
</evidence>